<accession>A0ABX0SJN1</accession>
<proteinExistence type="predicted"/>
<organism evidence="1 2">
    <name type="scientific">Brooklawnia cerclae</name>
    <dbReference type="NCBI Taxonomy" id="349934"/>
    <lineage>
        <taxon>Bacteria</taxon>
        <taxon>Bacillati</taxon>
        <taxon>Actinomycetota</taxon>
        <taxon>Actinomycetes</taxon>
        <taxon>Propionibacteriales</taxon>
        <taxon>Propionibacteriaceae</taxon>
        <taxon>Brooklawnia</taxon>
    </lineage>
</organism>
<dbReference type="Proteomes" id="UP000749311">
    <property type="component" value="Unassembled WGS sequence"/>
</dbReference>
<name>A0ABX0SJN1_9ACTN</name>
<evidence type="ECO:0000313" key="1">
    <source>
        <dbReference type="EMBL" id="NIH56876.1"/>
    </source>
</evidence>
<gene>
    <name evidence="1" type="ORF">FB473_001521</name>
</gene>
<protein>
    <submittedName>
        <fullName evidence="1">Uncharacterized protein</fullName>
    </submittedName>
</protein>
<dbReference type="EMBL" id="JAAMOZ010000001">
    <property type="protein sequence ID" value="NIH56876.1"/>
    <property type="molecule type" value="Genomic_DNA"/>
</dbReference>
<reference evidence="1 2" key="1">
    <citation type="submission" date="2020-02" db="EMBL/GenBank/DDBJ databases">
        <title>Sequencing the genomes of 1000 actinobacteria strains.</title>
        <authorList>
            <person name="Klenk H.-P."/>
        </authorList>
    </citation>
    <scope>NUCLEOTIDE SEQUENCE [LARGE SCALE GENOMIC DNA]</scope>
    <source>
        <strain evidence="1 2">DSM 19609</strain>
    </source>
</reference>
<comment type="caution">
    <text evidence="1">The sequence shown here is derived from an EMBL/GenBank/DDBJ whole genome shotgun (WGS) entry which is preliminary data.</text>
</comment>
<dbReference type="RefSeq" id="WP_167166147.1">
    <property type="nucleotide sequence ID" value="NZ_BAAAOO010000015.1"/>
</dbReference>
<keyword evidence="2" id="KW-1185">Reference proteome</keyword>
<sequence length="133" mass="14258">MAKKHKYHNAGLTLSSALTPAQLLTIAKQVAGTLKPLVLDAETPSSLRFLVKNWARVTFMSFGVDVASEGARTALTTTIAEYQTSQATVFFIPIGPKEMLGYGEYRSYMRALADAVVAADPGATFVITETEAA</sequence>
<evidence type="ECO:0000313" key="2">
    <source>
        <dbReference type="Proteomes" id="UP000749311"/>
    </source>
</evidence>